<feature type="non-terminal residue" evidence="1">
    <location>
        <position position="91"/>
    </location>
</feature>
<accession>A0A0F9DLQ3</accession>
<protein>
    <submittedName>
        <fullName evidence="1">Uncharacterized protein</fullName>
    </submittedName>
</protein>
<organism evidence="1">
    <name type="scientific">marine sediment metagenome</name>
    <dbReference type="NCBI Taxonomy" id="412755"/>
    <lineage>
        <taxon>unclassified sequences</taxon>
        <taxon>metagenomes</taxon>
        <taxon>ecological metagenomes</taxon>
    </lineage>
</organism>
<evidence type="ECO:0000313" key="1">
    <source>
        <dbReference type="EMBL" id="KKL12893.1"/>
    </source>
</evidence>
<sequence>MVNQSWNLRGSSTSVAKYAKKNQYLNAAEAVLGRPLSPDAMIWFVHNGRGSSRGDGSVGGPYAAYEQAGAKLRANRDDTVVFLPGHTESVT</sequence>
<gene>
    <name evidence="1" type="ORF">LCGC14_2531230</name>
</gene>
<dbReference type="AlphaFoldDB" id="A0A0F9DLQ3"/>
<proteinExistence type="predicted"/>
<reference evidence="1" key="1">
    <citation type="journal article" date="2015" name="Nature">
        <title>Complex archaea that bridge the gap between prokaryotes and eukaryotes.</title>
        <authorList>
            <person name="Spang A."/>
            <person name="Saw J.H."/>
            <person name="Jorgensen S.L."/>
            <person name="Zaremba-Niedzwiedzka K."/>
            <person name="Martijn J."/>
            <person name="Lind A.E."/>
            <person name="van Eijk R."/>
            <person name="Schleper C."/>
            <person name="Guy L."/>
            <person name="Ettema T.J."/>
        </authorList>
    </citation>
    <scope>NUCLEOTIDE SEQUENCE</scope>
</reference>
<dbReference type="EMBL" id="LAZR01041083">
    <property type="protein sequence ID" value="KKL12893.1"/>
    <property type="molecule type" value="Genomic_DNA"/>
</dbReference>
<name>A0A0F9DLQ3_9ZZZZ</name>
<comment type="caution">
    <text evidence="1">The sequence shown here is derived from an EMBL/GenBank/DDBJ whole genome shotgun (WGS) entry which is preliminary data.</text>
</comment>